<evidence type="ECO:0000256" key="1">
    <source>
        <dbReference type="SAM" id="MobiDB-lite"/>
    </source>
</evidence>
<evidence type="ECO:0000313" key="2">
    <source>
        <dbReference type="EMBL" id="KAF7806062.1"/>
    </source>
</evidence>
<dbReference type="EMBL" id="JAAIUW010000012">
    <property type="protein sequence ID" value="KAF7806062.1"/>
    <property type="molecule type" value="Genomic_DNA"/>
</dbReference>
<keyword evidence="3" id="KW-1185">Reference proteome</keyword>
<organism evidence="2 3">
    <name type="scientific">Senna tora</name>
    <dbReference type="NCBI Taxonomy" id="362788"/>
    <lineage>
        <taxon>Eukaryota</taxon>
        <taxon>Viridiplantae</taxon>
        <taxon>Streptophyta</taxon>
        <taxon>Embryophyta</taxon>
        <taxon>Tracheophyta</taxon>
        <taxon>Spermatophyta</taxon>
        <taxon>Magnoliopsida</taxon>
        <taxon>eudicotyledons</taxon>
        <taxon>Gunneridae</taxon>
        <taxon>Pentapetalae</taxon>
        <taxon>rosids</taxon>
        <taxon>fabids</taxon>
        <taxon>Fabales</taxon>
        <taxon>Fabaceae</taxon>
        <taxon>Caesalpinioideae</taxon>
        <taxon>Cassia clade</taxon>
        <taxon>Senna</taxon>
    </lineage>
</organism>
<dbReference type="Proteomes" id="UP000634136">
    <property type="component" value="Unassembled WGS sequence"/>
</dbReference>
<reference evidence="2" key="1">
    <citation type="submission" date="2020-09" db="EMBL/GenBank/DDBJ databases">
        <title>Genome-Enabled Discovery of Anthraquinone Biosynthesis in Senna tora.</title>
        <authorList>
            <person name="Kang S.-H."/>
            <person name="Pandey R.P."/>
            <person name="Lee C.-M."/>
            <person name="Sim J.-S."/>
            <person name="Jeong J.-T."/>
            <person name="Choi B.-S."/>
            <person name="Jung M."/>
            <person name="Ginzburg D."/>
            <person name="Zhao K."/>
            <person name="Won S.Y."/>
            <person name="Oh T.-J."/>
            <person name="Yu Y."/>
            <person name="Kim N.-H."/>
            <person name="Lee O.R."/>
            <person name="Lee T.-H."/>
            <person name="Bashyal P."/>
            <person name="Kim T.-S."/>
            <person name="Lee W.-H."/>
            <person name="Kawkins C."/>
            <person name="Kim C.-K."/>
            <person name="Kim J.S."/>
            <person name="Ahn B.O."/>
            <person name="Rhee S.Y."/>
            <person name="Sohng J.K."/>
        </authorList>
    </citation>
    <scope>NUCLEOTIDE SEQUENCE</scope>
    <source>
        <tissue evidence="2">Leaf</tissue>
    </source>
</reference>
<evidence type="ECO:0000313" key="3">
    <source>
        <dbReference type="Proteomes" id="UP000634136"/>
    </source>
</evidence>
<comment type="caution">
    <text evidence="2">The sequence shown here is derived from an EMBL/GenBank/DDBJ whole genome shotgun (WGS) entry which is preliminary data.</text>
</comment>
<accession>A0A834W1Q6</accession>
<proteinExistence type="predicted"/>
<dbReference type="AlphaFoldDB" id="A0A834W1Q6"/>
<sequence>MESAEQKVHKHSPPTTTKASLCNEKPAIP</sequence>
<protein>
    <submittedName>
        <fullName evidence="2">Uncharacterized protein</fullName>
    </submittedName>
</protein>
<gene>
    <name evidence="2" type="ORF">G2W53_038223</name>
</gene>
<name>A0A834W1Q6_9FABA</name>
<feature type="region of interest" description="Disordered" evidence="1">
    <location>
        <begin position="1"/>
        <end position="29"/>
    </location>
</feature>